<evidence type="ECO:0000313" key="3">
    <source>
        <dbReference type="Proteomes" id="UP000307507"/>
    </source>
</evidence>
<evidence type="ECO:0000256" key="1">
    <source>
        <dbReference type="SAM" id="SignalP"/>
    </source>
</evidence>
<accession>A0A4S4A472</accession>
<gene>
    <name evidence="2" type="ORF">E6C50_03330</name>
</gene>
<dbReference type="InterPro" id="IPR032627">
    <property type="entry name" value="DUF4876"/>
</dbReference>
<reference evidence="2 3" key="1">
    <citation type="submission" date="2019-04" db="EMBL/GenBank/DDBJ databases">
        <title>Flavobacterium sp. nov. isolated from construction timber.</title>
        <authorList>
            <person name="Lin S.-Y."/>
            <person name="Chang C.-T."/>
            <person name="Young C.-C."/>
        </authorList>
    </citation>
    <scope>NUCLEOTIDE SEQUENCE [LARGE SCALE GENOMIC DNA]</scope>
    <source>
        <strain evidence="2 3">CC-CTC003</strain>
    </source>
</reference>
<proteinExistence type="predicted"/>
<dbReference type="Pfam" id="PF16215">
    <property type="entry name" value="DUF4876"/>
    <property type="match status" value="1"/>
</dbReference>
<keyword evidence="1" id="KW-0732">Signal</keyword>
<evidence type="ECO:0000313" key="2">
    <source>
        <dbReference type="EMBL" id="THF53247.1"/>
    </source>
</evidence>
<feature type="chain" id="PRO_5020203811" evidence="1">
    <location>
        <begin position="19"/>
        <end position="449"/>
    </location>
</feature>
<dbReference type="EMBL" id="SSNZ01000001">
    <property type="protein sequence ID" value="THF53247.1"/>
    <property type="molecule type" value="Genomic_DNA"/>
</dbReference>
<feature type="signal peptide" evidence="1">
    <location>
        <begin position="1"/>
        <end position="18"/>
    </location>
</feature>
<sequence length="449" mass="48996">MKKLLVLLSAALAFTSCSDDDFGNANNGLQPVNFSVNLKYDPITFNGQSVNGGSVILTNTNTGDTYTIESGTNGIANFPAVIPGTYNITATKTLTSTEFNTQFGYTPETQTVLFNGAQEQVIINANVNATELKLKTVRIGDLVIKQISYAGSHAQQGAVFRDQFIEIYNNSNETIYADGLCIGQLYGKTSTTTAAYTLASGQFDWSKSIGMTAGSSANTDYVYADYVIRIPGSGTTYPILPGESIVIAQTGINHKSPLVDNSGEPLTVQNPELTVDLSTADFEVYLGDYRLALGEDVYRFDIQNPAVTDMEIAYWGRPGYSSPNKDFLMDNLGRDSFVIFRGDDLNSYQNFPDPSIASITNTTKFFVQIPNNKIIDGVELQHYNPSSQRPKMLQSQIDASSVNCDAAYNSQAVYRKVKSIVNGRKILEDTNNSSNDFIKQKANPRGFAN</sequence>
<name>A0A4S4A472_9FLAO</name>
<keyword evidence="3" id="KW-1185">Reference proteome</keyword>
<dbReference type="AlphaFoldDB" id="A0A4S4A472"/>
<protein>
    <submittedName>
        <fullName evidence="2">DUF4876 domain-containing protein</fullName>
    </submittedName>
</protein>
<dbReference type="OrthoDB" id="1409865at2"/>
<dbReference type="RefSeq" id="WP_136401770.1">
    <property type="nucleotide sequence ID" value="NZ_SSNZ01000001.1"/>
</dbReference>
<dbReference type="SUPFAM" id="SSF49478">
    <property type="entry name" value="Cna protein B-type domain"/>
    <property type="match status" value="1"/>
</dbReference>
<dbReference type="Proteomes" id="UP000307507">
    <property type="component" value="Unassembled WGS sequence"/>
</dbReference>
<organism evidence="2 3">
    <name type="scientific">Flavobacterium supellecticarium</name>
    <dbReference type="NCBI Taxonomy" id="2565924"/>
    <lineage>
        <taxon>Bacteria</taxon>
        <taxon>Pseudomonadati</taxon>
        <taxon>Bacteroidota</taxon>
        <taxon>Flavobacteriia</taxon>
        <taxon>Flavobacteriales</taxon>
        <taxon>Flavobacteriaceae</taxon>
        <taxon>Flavobacterium</taxon>
    </lineage>
</organism>
<comment type="caution">
    <text evidence="2">The sequence shown here is derived from an EMBL/GenBank/DDBJ whole genome shotgun (WGS) entry which is preliminary data.</text>
</comment>
<dbReference type="PROSITE" id="PS51257">
    <property type="entry name" value="PROKAR_LIPOPROTEIN"/>
    <property type="match status" value="1"/>
</dbReference>